<accession>A0A840PUR9</accession>
<proteinExistence type="predicted"/>
<dbReference type="AlphaFoldDB" id="A0A840PUR9"/>
<protein>
    <submittedName>
        <fullName evidence="2">Ketosteroid isomerase-like protein</fullName>
    </submittedName>
</protein>
<evidence type="ECO:0000313" key="3">
    <source>
        <dbReference type="Proteomes" id="UP000578449"/>
    </source>
</evidence>
<reference evidence="2 3" key="1">
    <citation type="submission" date="2020-08" db="EMBL/GenBank/DDBJ databases">
        <title>Genomic Encyclopedia of Type Strains, Phase IV (KMG-IV): sequencing the most valuable type-strain genomes for metagenomic binning, comparative biology and taxonomic classification.</title>
        <authorList>
            <person name="Goeker M."/>
        </authorList>
    </citation>
    <scope>NUCLEOTIDE SEQUENCE [LARGE SCALE GENOMIC DNA]</scope>
    <source>
        <strain evidence="2 3">DSM 45615</strain>
    </source>
</reference>
<dbReference type="GO" id="GO:0016853">
    <property type="term" value="F:isomerase activity"/>
    <property type="evidence" value="ECO:0007669"/>
    <property type="project" value="UniProtKB-KW"/>
</dbReference>
<keyword evidence="2" id="KW-0413">Isomerase</keyword>
<evidence type="ECO:0000313" key="2">
    <source>
        <dbReference type="EMBL" id="MBB5139645.1"/>
    </source>
</evidence>
<dbReference type="InterPro" id="IPR037401">
    <property type="entry name" value="SnoaL-like"/>
</dbReference>
<feature type="domain" description="SnoaL-like" evidence="1">
    <location>
        <begin position="12"/>
        <end position="119"/>
    </location>
</feature>
<sequence length="142" mass="15836">MPAEADPIAATERFLDLLENGDRAGLTAMLDDDVVWSVPMTATGDPGDVVRVEGKDAFLARVGKLETITRTVRFVDRRISVTADGATTFVQARGDFRTTGGTPYRNTYVFRFDWLRGKLRSWEEYANPIAVHRAFPELAPRS</sequence>
<evidence type="ECO:0000259" key="1">
    <source>
        <dbReference type="Pfam" id="PF12680"/>
    </source>
</evidence>
<comment type="caution">
    <text evidence="2">The sequence shown here is derived from an EMBL/GenBank/DDBJ whole genome shotgun (WGS) entry which is preliminary data.</text>
</comment>
<keyword evidence="3" id="KW-1185">Reference proteome</keyword>
<dbReference type="Gene3D" id="3.10.450.50">
    <property type="match status" value="1"/>
</dbReference>
<dbReference type="EMBL" id="JACHGN010000031">
    <property type="protein sequence ID" value="MBB5139645.1"/>
    <property type="molecule type" value="Genomic_DNA"/>
</dbReference>
<dbReference type="Proteomes" id="UP000578449">
    <property type="component" value="Unassembled WGS sequence"/>
</dbReference>
<dbReference type="InterPro" id="IPR032710">
    <property type="entry name" value="NTF2-like_dom_sf"/>
</dbReference>
<dbReference type="Pfam" id="PF12680">
    <property type="entry name" value="SnoaL_2"/>
    <property type="match status" value="1"/>
</dbReference>
<organism evidence="2 3">
    <name type="scientific">Thermocatellispora tengchongensis</name>
    <dbReference type="NCBI Taxonomy" id="1073253"/>
    <lineage>
        <taxon>Bacteria</taxon>
        <taxon>Bacillati</taxon>
        <taxon>Actinomycetota</taxon>
        <taxon>Actinomycetes</taxon>
        <taxon>Streptosporangiales</taxon>
        <taxon>Streptosporangiaceae</taxon>
        <taxon>Thermocatellispora</taxon>
    </lineage>
</organism>
<gene>
    <name evidence="2" type="ORF">HNP84_009409</name>
</gene>
<dbReference type="SUPFAM" id="SSF54427">
    <property type="entry name" value="NTF2-like"/>
    <property type="match status" value="1"/>
</dbReference>
<name>A0A840PUR9_9ACTN</name>
<dbReference type="CDD" id="cd00531">
    <property type="entry name" value="NTF2_like"/>
    <property type="match status" value="1"/>
</dbReference>
<dbReference type="RefSeq" id="WP_185056463.1">
    <property type="nucleotide sequence ID" value="NZ_BAABIX010000067.1"/>
</dbReference>